<sequence>MVFGMMTGSRRVVPSVSFIVCAILILLSFASRTEGKRGGGDSSDSGGGGGGGGGGDSGSGGGDSGYTGPTTAQCNDARALQTRDTFLMPASYYIGNLTIVHKLTDNSAWHNLGHYCRNDDDQPKRYDYDAILAVGPVRDGNDTAEVFWSLQAYPRVQQFSSDPKNEFVRIRSSSYGVYESGNMSLRFDYPYVGYDDPRPIPWNESFRDYWISSLSPTGPGSSNTSAPVGSWDISATYVRRPDDVDPRHDHPLFPHNLVTLSDVCYSGYSNWYDDKPELSPFATVNSSYSSEVMAPVIFLDLGASVLISGVGTERATMHFPRQSLVQQLALVHHQTEGGCQYDRYGVWPWELLTTMETTTSDYSASDNNDGDKQLKLSFDIEMSFEGLRNETVSTAFAVARSTEQDGPQWGNANTRLARKSAVMLAIVVSVMMSCVLG</sequence>
<dbReference type="OrthoDB" id="5388204at2759"/>
<keyword evidence="4" id="KW-1185">Reference proteome</keyword>
<dbReference type="AlphaFoldDB" id="A0A1V8SW62"/>
<accession>A0A1V8SW62</accession>
<feature type="chain" id="PRO_5012461177" description="Peptidase A1 domain-containing protein" evidence="2">
    <location>
        <begin position="36"/>
        <end position="437"/>
    </location>
</feature>
<reference evidence="4" key="1">
    <citation type="submission" date="2017-03" db="EMBL/GenBank/DDBJ databases">
        <title>Genomes of endolithic fungi from Antarctica.</title>
        <authorList>
            <person name="Coleine C."/>
            <person name="Masonjones S."/>
            <person name="Stajich J.E."/>
        </authorList>
    </citation>
    <scope>NUCLEOTIDE SEQUENCE [LARGE SCALE GENOMIC DNA]</scope>
    <source>
        <strain evidence="4">CCFEE 5527</strain>
    </source>
</reference>
<dbReference type="Proteomes" id="UP000192596">
    <property type="component" value="Unassembled WGS sequence"/>
</dbReference>
<protein>
    <recommendedName>
        <fullName evidence="5">Peptidase A1 domain-containing protein</fullName>
    </recommendedName>
</protein>
<name>A0A1V8SW62_9PEZI</name>
<comment type="caution">
    <text evidence="3">The sequence shown here is derived from an EMBL/GenBank/DDBJ whole genome shotgun (WGS) entry which is preliminary data.</text>
</comment>
<organism evidence="3 4">
    <name type="scientific">Cryoendolithus antarcticus</name>
    <dbReference type="NCBI Taxonomy" id="1507870"/>
    <lineage>
        <taxon>Eukaryota</taxon>
        <taxon>Fungi</taxon>
        <taxon>Dikarya</taxon>
        <taxon>Ascomycota</taxon>
        <taxon>Pezizomycotina</taxon>
        <taxon>Dothideomycetes</taxon>
        <taxon>Dothideomycetidae</taxon>
        <taxon>Cladosporiales</taxon>
        <taxon>Cladosporiaceae</taxon>
        <taxon>Cryoendolithus</taxon>
    </lineage>
</organism>
<dbReference type="InParanoid" id="A0A1V8SW62"/>
<evidence type="ECO:0000313" key="4">
    <source>
        <dbReference type="Proteomes" id="UP000192596"/>
    </source>
</evidence>
<evidence type="ECO:0000313" key="3">
    <source>
        <dbReference type="EMBL" id="OQO03415.1"/>
    </source>
</evidence>
<gene>
    <name evidence="3" type="ORF">B0A48_10078</name>
</gene>
<dbReference type="STRING" id="1507870.A0A1V8SW62"/>
<proteinExistence type="predicted"/>
<dbReference type="EMBL" id="NAJO01000024">
    <property type="protein sequence ID" value="OQO03415.1"/>
    <property type="molecule type" value="Genomic_DNA"/>
</dbReference>
<feature type="region of interest" description="Disordered" evidence="1">
    <location>
        <begin position="33"/>
        <end position="70"/>
    </location>
</feature>
<evidence type="ECO:0008006" key="5">
    <source>
        <dbReference type="Google" id="ProtNLM"/>
    </source>
</evidence>
<feature type="signal peptide" evidence="2">
    <location>
        <begin position="1"/>
        <end position="35"/>
    </location>
</feature>
<keyword evidence="2" id="KW-0732">Signal</keyword>
<evidence type="ECO:0000256" key="2">
    <source>
        <dbReference type="SAM" id="SignalP"/>
    </source>
</evidence>
<evidence type="ECO:0000256" key="1">
    <source>
        <dbReference type="SAM" id="MobiDB-lite"/>
    </source>
</evidence>
<feature type="compositionally biased region" description="Gly residues" evidence="1">
    <location>
        <begin position="45"/>
        <end position="65"/>
    </location>
</feature>